<feature type="region of interest" description="Disordered" evidence="5">
    <location>
        <begin position="1"/>
        <end position="28"/>
    </location>
</feature>
<evidence type="ECO:0000256" key="3">
    <source>
        <dbReference type="ARBA" id="ARBA00023004"/>
    </source>
</evidence>
<evidence type="ECO:0000259" key="8">
    <source>
        <dbReference type="PROSITE" id="PS51839"/>
    </source>
</evidence>
<dbReference type="EMBL" id="JAMQOS010000001">
    <property type="protein sequence ID" value="MDS0280736.1"/>
    <property type="molecule type" value="Genomic_DNA"/>
</dbReference>
<dbReference type="PROSITE" id="PS00198">
    <property type="entry name" value="4FE4S_FER_1"/>
    <property type="match status" value="1"/>
</dbReference>
<accession>A0ABU2FK62</accession>
<evidence type="ECO:0000256" key="5">
    <source>
        <dbReference type="SAM" id="MobiDB-lite"/>
    </source>
</evidence>
<dbReference type="InterPro" id="IPR050157">
    <property type="entry name" value="PSI_iron-sulfur_center"/>
</dbReference>
<feature type="region of interest" description="Disordered" evidence="5">
    <location>
        <begin position="264"/>
        <end position="330"/>
    </location>
</feature>
<dbReference type="InterPro" id="IPR001041">
    <property type="entry name" value="2Fe-2S_ferredoxin-type"/>
</dbReference>
<evidence type="ECO:0000256" key="1">
    <source>
        <dbReference type="ARBA" id="ARBA00022485"/>
    </source>
</evidence>
<protein>
    <submittedName>
        <fullName evidence="9">2Fe-2S iron-sulfur cluster-binding protein</fullName>
    </submittedName>
</protein>
<dbReference type="PROSITE" id="PS51379">
    <property type="entry name" value="4FE4S_FER_2"/>
    <property type="match status" value="2"/>
</dbReference>
<feature type="domain" description="4Fe-4S ferredoxin-type" evidence="7">
    <location>
        <begin position="218"/>
        <end position="247"/>
    </location>
</feature>
<keyword evidence="3" id="KW-0408">Iron</keyword>
<dbReference type="Pfam" id="PF13510">
    <property type="entry name" value="Fer2_4"/>
    <property type="match status" value="1"/>
</dbReference>
<evidence type="ECO:0000259" key="6">
    <source>
        <dbReference type="PROSITE" id="PS51085"/>
    </source>
</evidence>
<dbReference type="PANTHER" id="PTHR24960">
    <property type="entry name" value="PHOTOSYSTEM I IRON-SULFUR CENTER-RELATED"/>
    <property type="match status" value="1"/>
</dbReference>
<dbReference type="RefSeq" id="WP_417936234.1">
    <property type="nucleotide sequence ID" value="NZ_JAMQOS010000001.1"/>
</dbReference>
<organism evidence="9 10">
    <name type="scientific">Haloarcula onubensis</name>
    <dbReference type="NCBI Taxonomy" id="2950539"/>
    <lineage>
        <taxon>Archaea</taxon>
        <taxon>Methanobacteriati</taxon>
        <taxon>Methanobacteriota</taxon>
        <taxon>Stenosarchaea group</taxon>
        <taxon>Halobacteria</taxon>
        <taxon>Halobacteriales</taxon>
        <taxon>Haloarculaceae</taxon>
        <taxon>Haloarcula</taxon>
    </lineage>
</organism>
<feature type="domain" description="2Fe-2S ferredoxin-type" evidence="6">
    <location>
        <begin position="31"/>
        <end position="112"/>
    </location>
</feature>
<feature type="domain" description="4Fe-4S His(Cys)3-ligated-type" evidence="8">
    <location>
        <begin position="112"/>
        <end position="151"/>
    </location>
</feature>
<dbReference type="Proteomes" id="UP001268864">
    <property type="component" value="Unassembled WGS sequence"/>
</dbReference>
<evidence type="ECO:0000259" key="7">
    <source>
        <dbReference type="PROSITE" id="PS51379"/>
    </source>
</evidence>
<sequence length="330" mass="34570">MSSDHTHEDAPPLTEQIAPGTAADPAVGGADRATVTVDGIPVTVEPGATLLDAVEAVEVESSVPALCSYDRQEIGPRSECRTCMVETDADGIVPACSHPAEDGMTVSTDAEAAAEARDVNLDLVLSNHNLRCTTCGKNGRCELQDAAIEQEVEEPRYGVLDDRDEYEPIDDTSSFIQIDRNKCILCNRCVEACNDVQVEGVLRMEGSGQDTRIGFQSDAETMEDSTCVSCGHCATVCPTGSLVEKGIEDATTIPIPGFTQKNSVGKVIESSGETKGPMTPKKRDTERNGDASANGAADETPTLADGATDAAAGEDAKTDGPAAFDGGEWP</sequence>
<evidence type="ECO:0000256" key="2">
    <source>
        <dbReference type="ARBA" id="ARBA00022723"/>
    </source>
</evidence>
<dbReference type="Pfam" id="PF10588">
    <property type="entry name" value="NADH-G_4Fe-4S_3"/>
    <property type="match status" value="1"/>
</dbReference>
<dbReference type="Gene3D" id="3.10.20.740">
    <property type="match status" value="1"/>
</dbReference>
<comment type="caution">
    <text evidence="9">The sequence shown here is derived from an EMBL/GenBank/DDBJ whole genome shotgun (WGS) entry which is preliminary data.</text>
</comment>
<dbReference type="InterPro" id="IPR017896">
    <property type="entry name" value="4Fe4S_Fe-S-bd"/>
</dbReference>
<dbReference type="InterPro" id="IPR017900">
    <property type="entry name" value="4Fe4S_Fe_S_CS"/>
</dbReference>
<dbReference type="SMART" id="SM00929">
    <property type="entry name" value="NADH-G_4Fe-4S_3"/>
    <property type="match status" value="1"/>
</dbReference>
<dbReference type="InterPro" id="IPR036010">
    <property type="entry name" value="2Fe-2S_ferredoxin-like_sf"/>
</dbReference>
<dbReference type="InterPro" id="IPR019574">
    <property type="entry name" value="NADH_UbQ_OxRdtase_Gsu_4Fe4S-bd"/>
</dbReference>
<evidence type="ECO:0000313" key="10">
    <source>
        <dbReference type="Proteomes" id="UP001268864"/>
    </source>
</evidence>
<keyword evidence="10" id="KW-1185">Reference proteome</keyword>
<evidence type="ECO:0000256" key="4">
    <source>
        <dbReference type="ARBA" id="ARBA00023014"/>
    </source>
</evidence>
<dbReference type="PANTHER" id="PTHR24960:SF84">
    <property type="entry name" value="HYDROGENASE SUBUNIT"/>
    <property type="match status" value="1"/>
</dbReference>
<name>A0ABU2FK62_9EURY</name>
<dbReference type="Gene3D" id="3.30.70.20">
    <property type="match status" value="1"/>
</dbReference>
<keyword evidence="4" id="KW-0411">Iron-sulfur</keyword>
<keyword evidence="2" id="KW-0479">Metal-binding</keyword>
<feature type="compositionally biased region" description="Basic and acidic residues" evidence="5">
    <location>
        <begin position="1"/>
        <end position="10"/>
    </location>
</feature>
<evidence type="ECO:0000313" key="9">
    <source>
        <dbReference type="EMBL" id="MDS0280736.1"/>
    </source>
</evidence>
<gene>
    <name evidence="9" type="ORF">NDI86_01285</name>
</gene>
<keyword evidence="1" id="KW-0004">4Fe-4S</keyword>
<dbReference type="PROSITE" id="PS51085">
    <property type="entry name" value="2FE2S_FER_2"/>
    <property type="match status" value="1"/>
</dbReference>
<dbReference type="SUPFAM" id="SSF54862">
    <property type="entry name" value="4Fe-4S ferredoxins"/>
    <property type="match status" value="1"/>
</dbReference>
<dbReference type="SUPFAM" id="SSF54292">
    <property type="entry name" value="2Fe-2S ferredoxin-like"/>
    <property type="match status" value="1"/>
</dbReference>
<dbReference type="PROSITE" id="PS51839">
    <property type="entry name" value="4FE4S_HC3"/>
    <property type="match status" value="1"/>
</dbReference>
<dbReference type="Pfam" id="PF12838">
    <property type="entry name" value="Fer4_7"/>
    <property type="match status" value="1"/>
</dbReference>
<feature type="compositionally biased region" description="Low complexity" evidence="5">
    <location>
        <begin position="300"/>
        <end position="313"/>
    </location>
</feature>
<reference evidence="9 10" key="1">
    <citation type="submission" date="2022-06" db="EMBL/GenBank/DDBJ databases">
        <title>Halomicroarcula sp. a new haloarchaeum isolate from saline soil.</title>
        <authorList>
            <person name="Strakova D."/>
            <person name="Galisteo C."/>
            <person name="Sanchez-Porro C."/>
            <person name="Ventosa A."/>
        </authorList>
    </citation>
    <scope>NUCLEOTIDE SEQUENCE [LARGE SCALE GENOMIC DNA]</scope>
    <source>
        <strain evidence="9 10">S3CR25-11</strain>
    </source>
</reference>
<feature type="domain" description="4Fe-4S ferredoxin-type" evidence="7">
    <location>
        <begin position="174"/>
        <end position="207"/>
    </location>
</feature>
<proteinExistence type="predicted"/>